<dbReference type="InterPro" id="IPR045902">
    <property type="entry name" value="SANBR-like"/>
</dbReference>
<dbReference type="InterPro" id="IPR022783">
    <property type="entry name" value="GCFC_dom"/>
</dbReference>
<dbReference type="InterPro" id="IPR011333">
    <property type="entry name" value="SKP1/BTB/POZ_sf"/>
</dbReference>
<feature type="compositionally biased region" description="Basic and acidic residues" evidence="1">
    <location>
        <begin position="715"/>
        <end position="726"/>
    </location>
</feature>
<protein>
    <recommendedName>
        <fullName evidence="6">SANT and BTB domain-containing protein</fullName>
    </recommendedName>
</protein>
<feature type="compositionally biased region" description="Basic and acidic residues" evidence="1">
    <location>
        <begin position="812"/>
        <end position="823"/>
    </location>
</feature>
<sequence length="1393" mass="160270">MSRGYSENNNFLNNNNQMVLDMILYPLIGIHQAINWETVARLVPGLTPKECAKRFDELKSSGSSPVDNQYSPLMAAGESPVETLATYIRSSLLDTQGEFQETPVGQDAVSKTGRHSIASTRNCSSESENCTTHNGGEKTEESEGPNMVIHVCDEAKNLKEDFICPRDLLISEMKYFAEYLSVDAQRWEEVDISVHCDVHIFNWLIKYVKRNTKENKDCEMPTLEPGNVISILISSEFLKMDSLVEQCIQYCHKNMNAIVATPCNMNCINANLLTRIADLFTHNEVDDLKDKKDKFRSKLFCKKIERLFDPEYLNPDSRNNAATLYRCCLCKKLLTKETERRIPCIPGKINVDQHGNIIYIHIRDKTWDVHEYLNSLFEELKSWRDVYWRLWGTVNWLTCSRCYQTFLCIEFSHCQYHSETVIYPTAGSSLSSVGTGIYPCCNQKVLRFDPTQLTKGCKVKDHMVTLRDQGEGEDLLSCPTAKILDDLHKHKDVILVPFAKDTISDSGGPCDEKGLDCDVLLEPNTPWGPKSGELNAFLSLKNWTLQLKQQSLFSEEEEYTTGSEVTEDEVGDEEEVSKKQRKKEKPKKFAKQPKKQMSSPCGQKKEKALEREGVKSQSTSRDVSPFIVSMQKNKWDTTRSLRFNQDAQREDDQRRMSEITGHLIKMRLGDLDRVRSREAKEEVFIPGLKHKSRPQCQSVLGRAARKKTQAEEEDGAHHSSESKDDQSSSPNSSRTLEDEFSSVVNIPDAAFIQATYRKCKLARAQEDYIPLDVKHTFTNSGVKKNSEDSESEPDDFKDIMPFTPKPQTLRQRMAEETTTRNEETSDDSQDEKNQDIWEQQQMRKAVKITKGQDIDLSYSHESQTVKKFDASISFPPVSLEIIKKKLNTRLTLLQDTHRSHLREYEKYIQDIKSSKSTIQNLENSSNQALSFKFYKSMKIYVENLIDCLNEKIINIQEIESAMHALLLKQAMIFMKRRQDELKHESAYLQQLSCKPETSINESLAIDEKTQSILEEVESRRARRRQARVLSGNCTHEEGASSDDELSSADMIDFQKSQGDILQDHKKIFEDVHSDFCNIQNILLKFQQWREKFPDSYYEAFISLCIPKLLNPLIRFQLIDWNPLKFDSIGLKQMPWFTSVEEFIDCSMEDSKKEDSSDKKILSTVINKTVIPRLIGFVEFIWDPLSTTQTTSLITQCRMILEEQSTCENEVNKGKQDLLKSIVSRMKKAIEDDVFIPLYPKSAVENRTSPHAKFQERQFWSGLKLFGNILLWNELLPEDTLQELGLGKLLNRYLIIALVNAIPGPDVVKKCSQIAAYLPEKWFQSSAMRTSIPQLENFIQFLLQSARKLSRNEIRDEVKEIILILVKIKALNQAESFIEEYHLDHLRSVIKEFE</sequence>
<dbReference type="PANTHER" id="PTHR20946">
    <property type="entry name" value="SANT AND BTB DOMAIN REGULATOR OF CLASS SWITCH RECOMBINATION"/>
    <property type="match status" value="1"/>
</dbReference>
<feature type="domain" description="GCF C-terminal" evidence="2">
    <location>
        <begin position="1079"/>
        <end position="1293"/>
    </location>
</feature>
<proteinExistence type="predicted"/>
<dbReference type="Proteomes" id="UP000664991">
    <property type="component" value="Unassembled WGS sequence"/>
</dbReference>
<dbReference type="Gene3D" id="3.30.710.10">
    <property type="entry name" value="Potassium Channel Kv1.1, Chain A"/>
    <property type="match status" value="1"/>
</dbReference>
<reference evidence="4 5" key="1">
    <citation type="submission" date="2020-12" db="EMBL/GenBank/DDBJ databases">
        <title>De novo assembly of Tibetan sheep genome.</title>
        <authorList>
            <person name="Li X."/>
        </authorList>
    </citation>
    <scope>NUCLEOTIDE SEQUENCE [LARGE SCALE GENOMIC DNA]</scope>
    <source>
        <tissue evidence="4">Heart</tissue>
    </source>
</reference>
<name>A0A836A959_SHEEP</name>
<feature type="region of interest" description="Disordered" evidence="1">
    <location>
        <begin position="779"/>
        <end position="833"/>
    </location>
</feature>
<dbReference type="PANTHER" id="PTHR20946:SF0">
    <property type="entry name" value="SANT AND BTB DOMAIN REGULATOR OF CLASS SWITCH RECOMBINATION"/>
    <property type="match status" value="1"/>
</dbReference>
<feature type="domain" description="SANT and BTB" evidence="3">
    <location>
        <begin position="147"/>
        <end position="248"/>
    </location>
</feature>
<dbReference type="CDD" id="cd00167">
    <property type="entry name" value="SANT"/>
    <property type="match status" value="1"/>
</dbReference>
<evidence type="ECO:0008006" key="6">
    <source>
        <dbReference type="Google" id="ProtNLM"/>
    </source>
</evidence>
<feature type="compositionally biased region" description="Polar residues" evidence="1">
    <location>
        <begin position="117"/>
        <end position="134"/>
    </location>
</feature>
<dbReference type="InterPro" id="IPR021777">
    <property type="entry name" value="SANBR_BTB"/>
</dbReference>
<feature type="region of interest" description="Disordered" evidence="1">
    <location>
        <begin position="102"/>
        <end position="143"/>
    </location>
</feature>
<accession>A0A836A959</accession>
<feature type="compositionally biased region" description="Basic and acidic residues" evidence="1">
    <location>
        <begin position="603"/>
        <end position="614"/>
    </location>
</feature>
<gene>
    <name evidence="4" type="ORF">JEQ12_013931</name>
</gene>
<evidence type="ECO:0000256" key="1">
    <source>
        <dbReference type="SAM" id="MobiDB-lite"/>
    </source>
</evidence>
<evidence type="ECO:0000313" key="5">
    <source>
        <dbReference type="Proteomes" id="UP000664991"/>
    </source>
</evidence>
<feature type="compositionally biased region" description="Basic residues" evidence="1">
    <location>
        <begin position="579"/>
        <end position="594"/>
    </location>
</feature>
<evidence type="ECO:0000259" key="3">
    <source>
        <dbReference type="Pfam" id="PF11822"/>
    </source>
</evidence>
<evidence type="ECO:0000313" key="4">
    <source>
        <dbReference type="EMBL" id="KAG5211502.1"/>
    </source>
</evidence>
<feature type="region of interest" description="Disordered" evidence="1">
    <location>
        <begin position="554"/>
        <end position="627"/>
    </location>
</feature>
<dbReference type="EMBL" id="JAEMGP010000003">
    <property type="protein sequence ID" value="KAG5211502.1"/>
    <property type="molecule type" value="Genomic_DNA"/>
</dbReference>
<comment type="caution">
    <text evidence="4">The sequence shown here is derived from an EMBL/GenBank/DDBJ whole genome shotgun (WGS) entry which is preliminary data.</text>
</comment>
<dbReference type="Pfam" id="PF07842">
    <property type="entry name" value="GCFC"/>
    <property type="match status" value="1"/>
</dbReference>
<feature type="compositionally biased region" description="Acidic residues" evidence="1">
    <location>
        <begin position="554"/>
        <end position="575"/>
    </location>
</feature>
<dbReference type="Pfam" id="PF11822">
    <property type="entry name" value="BTB_SANBR"/>
    <property type="match status" value="1"/>
</dbReference>
<dbReference type="InterPro" id="IPR001005">
    <property type="entry name" value="SANT/Myb"/>
</dbReference>
<organism evidence="4 5">
    <name type="scientific">Ovis aries</name>
    <name type="common">Sheep</name>
    <dbReference type="NCBI Taxonomy" id="9940"/>
    <lineage>
        <taxon>Eukaryota</taxon>
        <taxon>Metazoa</taxon>
        <taxon>Chordata</taxon>
        <taxon>Craniata</taxon>
        <taxon>Vertebrata</taxon>
        <taxon>Euteleostomi</taxon>
        <taxon>Mammalia</taxon>
        <taxon>Eutheria</taxon>
        <taxon>Laurasiatheria</taxon>
        <taxon>Artiodactyla</taxon>
        <taxon>Ruminantia</taxon>
        <taxon>Pecora</taxon>
        <taxon>Bovidae</taxon>
        <taxon>Caprinae</taxon>
        <taxon>Ovis</taxon>
    </lineage>
</organism>
<feature type="region of interest" description="Disordered" evidence="1">
    <location>
        <begin position="685"/>
        <end position="739"/>
    </location>
</feature>
<evidence type="ECO:0000259" key="2">
    <source>
        <dbReference type="Pfam" id="PF07842"/>
    </source>
</evidence>